<dbReference type="Pfam" id="PF13424">
    <property type="entry name" value="TPR_12"/>
    <property type="match status" value="1"/>
</dbReference>
<dbReference type="Gene3D" id="1.25.40.10">
    <property type="entry name" value="Tetratricopeptide repeat domain"/>
    <property type="match status" value="1"/>
</dbReference>
<reference evidence="1 2" key="1">
    <citation type="submission" date="2020-02" db="EMBL/GenBank/DDBJ databases">
        <title>Whole-genome analyses of novel actinobacteria.</title>
        <authorList>
            <person name="Sahin N."/>
            <person name="Tokatli A."/>
        </authorList>
    </citation>
    <scope>NUCLEOTIDE SEQUENCE [LARGE SCALE GENOMIC DNA]</scope>
    <source>
        <strain evidence="1 2">YC419</strain>
    </source>
</reference>
<dbReference type="InterPro" id="IPR011990">
    <property type="entry name" value="TPR-like_helical_dom_sf"/>
</dbReference>
<sequence>MANLAMAYRLKNSLSQARELNEESRAVLINSLGENHPWTLGVTYNLAIDLRMGDLPQESSALLEDTAERAGLTLGERHPMTLLSQLASSLERDPLHGKAHPRSARDEILSMLAQTLGAQHRLTLTAHAGRCSVWTFDPLPI</sequence>
<evidence type="ECO:0000313" key="2">
    <source>
        <dbReference type="Proteomes" id="UP001518140"/>
    </source>
</evidence>
<keyword evidence="2" id="KW-1185">Reference proteome</keyword>
<proteinExistence type="predicted"/>
<comment type="caution">
    <text evidence="1">The sequence shown here is derived from an EMBL/GenBank/DDBJ whole genome shotgun (WGS) entry which is preliminary data.</text>
</comment>
<dbReference type="Proteomes" id="UP001518140">
    <property type="component" value="Unassembled WGS sequence"/>
</dbReference>
<gene>
    <name evidence="1" type="ORF">G6048_35185</name>
</gene>
<accession>A0ABX0DYV6</accession>
<name>A0ABX0DYV6_9ACTN</name>
<protein>
    <submittedName>
        <fullName evidence="1">Tetratricopeptide repeat protein</fullName>
    </submittedName>
</protein>
<dbReference type="EMBL" id="JAAKZX010000163">
    <property type="protein sequence ID" value="NGO47128.1"/>
    <property type="molecule type" value="Genomic_DNA"/>
</dbReference>
<organism evidence="1 2">
    <name type="scientific">Streptomyces ureilyticus</name>
    <dbReference type="NCBI Taxonomy" id="1775131"/>
    <lineage>
        <taxon>Bacteria</taxon>
        <taxon>Bacillati</taxon>
        <taxon>Actinomycetota</taxon>
        <taxon>Actinomycetes</taxon>
        <taxon>Kitasatosporales</taxon>
        <taxon>Streptomycetaceae</taxon>
        <taxon>Streptomyces</taxon>
    </lineage>
</organism>
<evidence type="ECO:0000313" key="1">
    <source>
        <dbReference type="EMBL" id="NGO47128.1"/>
    </source>
</evidence>